<keyword evidence="3" id="KW-1185">Reference proteome</keyword>
<organism evidence="2 3">
    <name type="scientific">Oculimacula yallundae</name>
    <dbReference type="NCBI Taxonomy" id="86028"/>
    <lineage>
        <taxon>Eukaryota</taxon>
        <taxon>Fungi</taxon>
        <taxon>Dikarya</taxon>
        <taxon>Ascomycota</taxon>
        <taxon>Pezizomycotina</taxon>
        <taxon>Leotiomycetes</taxon>
        <taxon>Helotiales</taxon>
        <taxon>Ploettnerulaceae</taxon>
        <taxon>Oculimacula</taxon>
    </lineage>
</organism>
<feature type="region of interest" description="Disordered" evidence="1">
    <location>
        <begin position="22"/>
        <end position="175"/>
    </location>
</feature>
<sequence length="205" mass="22548">MGLIKTAMMTGGGIYAVKQLAKTSERRHDNKNYNNNNGSQSSREGGYQNQPGYWGPGPGPQGQGQQGPSRPYYQDQREYSSYNQNPDSQYATRGPGPYGPNERDSYNQDSYDQKRSYRDEDYQYQYQQRGAGQPPSYYPDQGQQQQQQGYVNQNGYQEESSRGGGGSGGGASDMAGLAGMAMEFAGGNEKRGDKAGKMMKGFLGK</sequence>
<protein>
    <submittedName>
        <fullName evidence="2">Uncharacterized protein</fullName>
    </submittedName>
</protein>
<feature type="compositionally biased region" description="Gly residues" evidence="1">
    <location>
        <begin position="54"/>
        <end position="65"/>
    </location>
</feature>
<dbReference type="EMBL" id="JAZHXI010000012">
    <property type="protein sequence ID" value="KAL2065431.1"/>
    <property type="molecule type" value="Genomic_DNA"/>
</dbReference>
<feature type="compositionally biased region" description="Gly residues" evidence="1">
    <location>
        <begin position="162"/>
        <end position="171"/>
    </location>
</feature>
<feature type="compositionally biased region" description="Polar residues" evidence="1">
    <location>
        <begin position="79"/>
        <end position="91"/>
    </location>
</feature>
<reference evidence="2 3" key="1">
    <citation type="journal article" date="2024" name="Commun. Biol.">
        <title>Comparative genomic analysis of thermophilic fungi reveals convergent evolutionary adaptations and gene losses.</title>
        <authorList>
            <person name="Steindorff A.S."/>
            <person name="Aguilar-Pontes M.V."/>
            <person name="Robinson A.J."/>
            <person name="Andreopoulos B."/>
            <person name="LaButti K."/>
            <person name="Kuo A."/>
            <person name="Mondo S."/>
            <person name="Riley R."/>
            <person name="Otillar R."/>
            <person name="Haridas S."/>
            <person name="Lipzen A."/>
            <person name="Grimwood J."/>
            <person name="Schmutz J."/>
            <person name="Clum A."/>
            <person name="Reid I.D."/>
            <person name="Moisan M.C."/>
            <person name="Butler G."/>
            <person name="Nguyen T.T.M."/>
            <person name="Dewar K."/>
            <person name="Conant G."/>
            <person name="Drula E."/>
            <person name="Henrissat B."/>
            <person name="Hansel C."/>
            <person name="Singer S."/>
            <person name="Hutchinson M.I."/>
            <person name="de Vries R.P."/>
            <person name="Natvig D.O."/>
            <person name="Powell A.J."/>
            <person name="Tsang A."/>
            <person name="Grigoriev I.V."/>
        </authorList>
    </citation>
    <scope>NUCLEOTIDE SEQUENCE [LARGE SCALE GENOMIC DNA]</scope>
    <source>
        <strain evidence="2 3">CBS 494.80</strain>
    </source>
</reference>
<evidence type="ECO:0000313" key="2">
    <source>
        <dbReference type="EMBL" id="KAL2065431.1"/>
    </source>
</evidence>
<gene>
    <name evidence="2" type="ORF">VTL71DRAFT_3101</name>
</gene>
<evidence type="ECO:0000256" key="1">
    <source>
        <dbReference type="SAM" id="MobiDB-lite"/>
    </source>
</evidence>
<name>A0ABR4C814_9HELO</name>
<evidence type="ECO:0000313" key="3">
    <source>
        <dbReference type="Proteomes" id="UP001595075"/>
    </source>
</evidence>
<comment type="caution">
    <text evidence="2">The sequence shown here is derived from an EMBL/GenBank/DDBJ whole genome shotgun (WGS) entry which is preliminary data.</text>
</comment>
<accession>A0ABR4C814</accession>
<proteinExistence type="predicted"/>
<dbReference type="Proteomes" id="UP001595075">
    <property type="component" value="Unassembled WGS sequence"/>
</dbReference>
<feature type="compositionally biased region" description="Low complexity" evidence="1">
    <location>
        <begin position="123"/>
        <end position="157"/>
    </location>
</feature>
<feature type="compositionally biased region" description="Basic and acidic residues" evidence="1">
    <location>
        <begin position="101"/>
        <end position="121"/>
    </location>
</feature>